<gene>
    <name evidence="2" type="ORF">ACFOSX_09185</name>
</gene>
<comment type="caution">
    <text evidence="2">The sequence shown here is derived from an EMBL/GenBank/DDBJ whole genome shotgun (WGS) entry which is preliminary data.</text>
</comment>
<sequence>MKKKLYILCFFVGMATIACTNDSEDDLVDDTPPPVSVNYTDDIAPIMQNNCVSCHSNPPVNGAPTPLVSYSDVVDGVEDGNLIDRISRQPGEGGFMPLGGTRLPQNLIDLIEQWEDEGFLEN</sequence>
<organism evidence="2 3">
    <name type="scientific">Winogradskyella maritima</name>
    <dbReference type="NCBI Taxonomy" id="1517766"/>
    <lineage>
        <taxon>Bacteria</taxon>
        <taxon>Pseudomonadati</taxon>
        <taxon>Bacteroidota</taxon>
        <taxon>Flavobacteriia</taxon>
        <taxon>Flavobacteriales</taxon>
        <taxon>Flavobacteriaceae</taxon>
        <taxon>Winogradskyella</taxon>
    </lineage>
</organism>
<evidence type="ECO:0000313" key="3">
    <source>
        <dbReference type="Proteomes" id="UP001595812"/>
    </source>
</evidence>
<feature type="chain" id="PRO_5046163051" description="Cytochrome c domain-containing protein" evidence="1">
    <location>
        <begin position="21"/>
        <end position="122"/>
    </location>
</feature>
<protein>
    <recommendedName>
        <fullName evidence="4">Cytochrome c domain-containing protein</fullName>
    </recommendedName>
</protein>
<dbReference type="RefSeq" id="WP_386099622.1">
    <property type="nucleotide sequence ID" value="NZ_JBHSAT010000004.1"/>
</dbReference>
<name>A0ABV8AHE2_9FLAO</name>
<proteinExistence type="predicted"/>
<evidence type="ECO:0008006" key="4">
    <source>
        <dbReference type="Google" id="ProtNLM"/>
    </source>
</evidence>
<keyword evidence="1" id="KW-0732">Signal</keyword>
<evidence type="ECO:0000256" key="1">
    <source>
        <dbReference type="SAM" id="SignalP"/>
    </source>
</evidence>
<dbReference type="Proteomes" id="UP001595812">
    <property type="component" value="Unassembled WGS sequence"/>
</dbReference>
<evidence type="ECO:0000313" key="2">
    <source>
        <dbReference type="EMBL" id="MFC3877403.1"/>
    </source>
</evidence>
<feature type="signal peptide" evidence="1">
    <location>
        <begin position="1"/>
        <end position="20"/>
    </location>
</feature>
<reference evidence="3" key="1">
    <citation type="journal article" date="2019" name="Int. J. Syst. Evol. Microbiol.">
        <title>The Global Catalogue of Microorganisms (GCM) 10K type strain sequencing project: providing services to taxonomists for standard genome sequencing and annotation.</title>
        <authorList>
            <consortium name="The Broad Institute Genomics Platform"/>
            <consortium name="The Broad Institute Genome Sequencing Center for Infectious Disease"/>
            <person name="Wu L."/>
            <person name="Ma J."/>
        </authorList>
    </citation>
    <scope>NUCLEOTIDE SEQUENCE [LARGE SCALE GENOMIC DNA]</scope>
    <source>
        <strain evidence="3">CECT 8979</strain>
    </source>
</reference>
<dbReference type="EMBL" id="JBHSAT010000004">
    <property type="protein sequence ID" value="MFC3877403.1"/>
    <property type="molecule type" value="Genomic_DNA"/>
</dbReference>
<keyword evidence="3" id="KW-1185">Reference proteome</keyword>
<dbReference type="PROSITE" id="PS51257">
    <property type="entry name" value="PROKAR_LIPOPROTEIN"/>
    <property type="match status" value="1"/>
</dbReference>
<accession>A0ABV8AHE2</accession>